<sequence>SIGAGQSVCNLVDRMESAELQSVCDTLQMHFSAAWTEELEIK</sequence>
<gene>
    <name evidence="1" type="ORF">L917_17378</name>
</gene>
<proteinExistence type="predicted"/>
<accession>W2KDH3</accession>
<evidence type="ECO:0000313" key="1">
    <source>
        <dbReference type="EMBL" id="ETL82465.1"/>
    </source>
</evidence>
<name>W2KDH3_PHYNI</name>
<feature type="non-terminal residue" evidence="1">
    <location>
        <position position="1"/>
    </location>
</feature>
<dbReference type="EMBL" id="KI682215">
    <property type="protein sequence ID" value="ETL82465.1"/>
    <property type="molecule type" value="Genomic_DNA"/>
</dbReference>
<organism evidence="1">
    <name type="scientific">Phytophthora nicotianae</name>
    <name type="common">Potato buckeye rot agent</name>
    <name type="synonym">Phytophthora parasitica</name>
    <dbReference type="NCBI Taxonomy" id="4792"/>
    <lineage>
        <taxon>Eukaryota</taxon>
        <taxon>Sar</taxon>
        <taxon>Stramenopiles</taxon>
        <taxon>Oomycota</taxon>
        <taxon>Peronosporomycetes</taxon>
        <taxon>Peronosporales</taxon>
        <taxon>Peronosporaceae</taxon>
        <taxon>Phytophthora</taxon>
    </lineage>
</organism>
<dbReference type="AlphaFoldDB" id="W2KDH3"/>
<reference evidence="1" key="1">
    <citation type="submission" date="2013-11" db="EMBL/GenBank/DDBJ databases">
        <title>The Genome Sequence of Phytophthora parasitica CHvinca01.</title>
        <authorList>
            <consortium name="The Broad Institute Genomics Platform"/>
            <person name="Russ C."/>
            <person name="Tyler B."/>
            <person name="Panabieres F."/>
            <person name="Shan W."/>
            <person name="Tripathy S."/>
            <person name="Grunwald N."/>
            <person name="Machado M."/>
            <person name="Johnson C.S."/>
            <person name="Arredondo F."/>
            <person name="Hong C."/>
            <person name="Coffey M."/>
            <person name="Young S.K."/>
            <person name="Zeng Q."/>
            <person name="Gargeya S."/>
            <person name="Fitzgerald M."/>
            <person name="Abouelleil A."/>
            <person name="Alvarado L."/>
            <person name="Chapman S.B."/>
            <person name="Gainer-Dewar J."/>
            <person name="Goldberg J."/>
            <person name="Griggs A."/>
            <person name="Gujja S."/>
            <person name="Hansen M."/>
            <person name="Howarth C."/>
            <person name="Imamovic A."/>
            <person name="Ireland A."/>
            <person name="Larimer J."/>
            <person name="McCowan C."/>
            <person name="Murphy C."/>
            <person name="Pearson M."/>
            <person name="Poon T.W."/>
            <person name="Priest M."/>
            <person name="Roberts A."/>
            <person name="Saif S."/>
            <person name="Shea T."/>
            <person name="Sykes S."/>
            <person name="Wortman J."/>
            <person name="Nusbaum C."/>
            <person name="Birren B."/>
        </authorList>
    </citation>
    <scope>NUCLEOTIDE SEQUENCE [LARGE SCALE GENOMIC DNA]</scope>
    <source>
        <strain evidence="1">CHvinca01</strain>
    </source>
</reference>
<protein>
    <submittedName>
        <fullName evidence="1">Uncharacterized protein</fullName>
    </submittedName>
</protein>
<dbReference type="Proteomes" id="UP000054423">
    <property type="component" value="Unassembled WGS sequence"/>
</dbReference>